<organism evidence="1 2">
    <name type="scientific">Aldrovandia affinis</name>
    <dbReference type="NCBI Taxonomy" id="143900"/>
    <lineage>
        <taxon>Eukaryota</taxon>
        <taxon>Metazoa</taxon>
        <taxon>Chordata</taxon>
        <taxon>Craniata</taxon>
        <taxon>Vertebrata</taxon>
        <taxon>Euteleostomi</taxon>
        <taxon>Actinopterygii</taxon>
        <taxon>Neopterygii</taxon>
        <taxon>Teleostei</taxon>
        <taxon>Notacanthiformes</taxon>
        <taxon>Halosauridae</taxon>
        <taxon>Aldrovandia</taxon>
    </lineage>
</organism>
<comment type="caution">
    <text evidence="1">The sequence shown here is derived from an EMBL/GenBank/DDBJ whole genome shotgun (WGS) entry which is preliminary data.</text>
</comment>
<name>A0AAD7S7M6_9TELE</name>
<evidence type="ECO:0000313" key="2">
    <source>
        <dbReference type="Proteomes" id="UP001221898"/>
    </source>
</evidence>
<protein>
    <submittedName>
        <fullName evidence="1">Uncharacterized protein</fullName>
    </submittedName>
</protein>
<keyword evidence="2" id="KW-1185">Reference proteome</keyword>
<dbReference type="Proteomes" id="UP001221898">
    <property type="component" value="Unassembled WGS sequence"/>
</dbReference>
<evidence type="ECO:0000313" key="1">
    <source>
        <dbReference type="EMBL" id="KAJ8397192.1"/>
    </source>
</evidence>
<proteinExistence type="predicted"/>
<accession>A0AAD7S7M6</accession>
<dbReference type="EMBL" id="JAINUG010000099">
    <property type="protein sequence ID" value="KAJ8397192.1"/>
    <property type="molecule type" value="Genomic_DNA"/>
</dbReference>
<dbReference type="AlphaFoldDB" id="A0AAD7S7M6"/>
<gene>
    <name evidence="1" type="ORF">AAFF_G00440260</name>
</gene>
<sequence>MMIRFTSRTTPATLSEHGAVKSAVRRVCTQEAQKLVYGLLWMSVPHTWRGDHRWTFGKNPSPLEFGRLVDCCVERGRNVWQMSEQHKTLCVAPLVSICKS</sequence>
<reference evidence="1" key="1">
    <citation type="journal article" date="2023" name="Science">
        <title>Genome structures resolve the early diversification of teleost fishes.</title>
        <authorList>
            <person name="Parey E."/>
            <person name="Louis A."/>
            <person name="Montfort J."/>
            <person name="Bouchez O."/>
            <person name="Roques C."/>
            <person name="Iampietro C."/>
            <person name="Lluch J."/>
            <person name="Castinel A."/>
            <person name="Donnadieu C."/>
            <person name="Desvignes T."/>
            <person name="Floi Bucao C."/>
            <person name="Jouanno E."/>
            <person name="Wen M."/>
            <person name="Mejri S."/>
            <person name="Dirks R."/>
            <person name="Jansen H."/>
            <person name="Henkel C."/>
            <person name="Chen W.J."/>
            <person name="Zahm M."/>
            <person name="Cabau C."/>
            <person name="Klopp C."/>
            <person name="Thompson A.W."/>
            <person name="Robinson-Rechavi M."/>
            <person name="Braasch I."/>
            <person name="Lecointre G."/>
            <person name="Bobe J."/>
            <person name="Postlethwait J.H."/>
            <person name="Berthelot C."/>
            <person name="Roest Crollius H."/>
            <person name="Guiguen Y."/>
        </authorList>
    </citation>
    <scope>NUCLEOTIDE SEQUENCE</scope>
    <source>
        <strain evidence="1">NC1722</strain>
    </source>
</reference>